<dbReference type="GO" id="GO:0008713">
    <property type="term" value="F:ADP-heptose-lipopolysaccharide heptosyltransferase activity"/>
    <property type="evidence" value="ECO:0007669"/>
    <property type="project" value="TreeGrafter"/>
</dbReference>
<proteinExistence type="predicted"/>
<dbReference type="GO" id="GO:0009244">
    <property type="term" value="P:lipopolysaccharide core region biosynthetic process"/>
    <property type="evidence" value="ECO:0007669"/>
    <property type="project" value="TreeGrafter"/>
</dbReference>
<dbReference type="Gene3D" id="3.40.50.2000">
    <property type="entry name" value="Glycogen Phosphorylase B"/>
    <property type="match status" value="2"/>
</dbReference>
<comment type="caution">
    <text evidence="3">The sequence shown here is derived from an EMBL/GenBank/DDBJ whole genome shotgun (WGS) entry which is preliminary data.</text>
</comment>
<evidence type="ECO:0000313" key="4">
    <source>
        <dbReference type="Proteomes" id="UP000252707"/>
    </source>
</evidence>
<keyword evidence="4" id="KW-1185">Reference proteome</keyword>
<protein>
    <submittedName>
        <fullName evidence="3">Heptosyltransferase-1/heptosyltransferase-3</fullName>
    </submittedName>
</protein>
<dbReference type="InterPro" id="IPR051199">
    <property type="entry name" value="LPS_LOS_Heptosyltrfase"/>
</dbReference>
<gene>
    <name evidence="3" type="ORF">DFQ59_11159</name>
</gene>
<name>A0A369BZ23_9GAMM</name>
<dbReference type="InterPro" id="IPR002201">
    <property type="entry name" value="Glyco_trans_9"/>
</dbReference>
<dbReference type="GO" id="GO:0005829">
    <property type="term" value="C:cytosol"/>
    <property type="evidence" value="ECO:0007669"/>
    <property type="project" value="TreeGrafter"/>
</dbReference>
<keyword evidence="1" id="KW-0328">Glycosyltransferase</keyword>
<dbReference type="PANTHER" id="PTHR30160:SF1">
    <property type="entry name" value="LIPOPOLYSACCHARIDE 1,2-N-ACETYLGLUCOSAMINETRANSFERASE-RELATED"/>
    <property type="match status" value="1"/>
</dbReference>
<dbReference type="Proteomes" id="UP000252707">
    <property type="component" value="Unassembled WGS sequence"/>
</dbReference>
<dbReference type="AlphaFoldDB" id="A0A369BZ23"/>
<dbReference type="EMBL" id="QPJY01000011">
    <property type="protein sequence ID" value="RCX26185.1"/>
    <property type="molecule type" value="Genomic_DNA"/>
</dbReference>
<organism evidence="3 4">
    <name type="scientific">Thioalbus denitrificans</name>
    <dbReference type="NCBI Taxonomy" id="547122"/>
    <lineage>
        <taxon>Bacteria</taxon>
        <taxon>Pseudomonadati</taxon>
        <taxon>Pseudomonadota</taxon>
        <taxon>Gammaproteobacteria</taxon>
        <taxon>Chromatiales</taxon>
        <taxon>Ectothiorhodospiraceae</taxon>
        <taxon>Thioalbus</taxon>
    </lineage>
</organism>
<evidence type="ECO:0000313" key="3">
    <source>
        <dbReference type="EMBL" id="RCX26185.1"/>
    </source>
</evidence>
<accession>A0A369BZ23</accession>
<dbReference type="Pfam" id="PF01075">
    <property type="entry name" value="Glyco_transf_9"/>
    <property type="match status" value="1"/>
</dbReference>
<reference evidence="3 4" key="1">
    <citation type="submission" date="2018-07" db="EMBL/GenBank/DDBJ databases">
        <title>Genomic Encyclopedia of Type Strains, Phase IV (KMG-IV): sequencing the most valuable type-strain genomes for metagenomic binning, comparative biology and taxonomic classification.</title>
        <authorList>
            <person name="Goeker M."/>
        </authorList>
    </citation>
    <scope>NUCLEOTIDE SEQUENCE [LARGE SCALE GENOMIC DNA]</scope>
    <source>
        <strain evidence="3 4">DSM 26407</strain>
    </source>
</reference>
<evidence type="ECO:0000256" key="1">
    <source>
        <dbReference type="ARBA" id="ARBA00022676"/>
    </source>
</evidence>
<dbReference type="SUPFAM" id="SSF53756">
    <property type="entry name" value="UDP-Glycosyltransferase/glycogen phosphorylase"/>
    <property type="match status" value="1"/>
</dbReference>
<dbReference type="PANTHER" id="PTHR30160">
    <property type="entry name" value="TETRAACYLDISACCHARIDE 4'-KINASE-RELATED"/>
    <property type="match status" value="1"/>
</dbReference>
<dbReference type="OrthoDB" id="9797795at2"/>
<dbReference type="CDD" id="cd03789">
    <property type="entry name" value="GT9_LPS_heptosyltransferase"/>
    <property type="match status" value="1"/>
</dbReference>
<keyword evidence="2 3" id="KW-0808">Transferase</keyword>
<dbReference type="RefSeq" id="WP_114280867.1">
    <property type="nucleotide sequence ID" value="NZ_QPJY01000011.1"/>
</dbReference>
<sequence>MSAGRTVARILVLRLSALGDLVQLTRTVNVLHAHWPAARIDLLTSPLGESLFRGSGLFDAFRVWPHRSLLHHPLESLRFVRHLRRERYDLVVDMHCKRITGYLALLAHGKRLIRNGTPPLHRTFLGKHRKPALRIDAMLRGLGEPEAAVARSMAAYRVALPIPAANRERMQRRLTEAGRDPARPLVALSPGSSPGWPSKRWPAERFRALAAELGRRGIAVAVTGAPEEAGLAREVAAGLEGVYCLAGETTLPELAALMSLARVAVTNDSGPMHLAAAAGTPAVALFGPTAAARYGPDTLYGAPHLSLEVPPPCAPCYRGHCDKERLLCLEGIALERVLAAVLERLGPTADRVPAAGR</sequence>
<evidence type="ECO:0000256" key="2">
    <source>
        <dbReference type="ARBA" id="ARBA00022679"/>
    </source>
</evidence>